<keyword evidence="3" id="KW-0233">DNA recombination</keyword>
<evidence type="ECO:0000313" key="6">
    <source>
        <dbReference type="EMBL" id="MDQ0182770.1"/>
    </source>
</evidence>
<proteinExistence type="inferred from homology"/>
<dbReference type="GO" id="GO:0006310">
    <property type="term" value="P:DNA recombination"/>
    <property type="evidence" value="ECO:0007669"/>
    <property type="project" value="UniProtKB-KW"/>
</dbReference>
<dbReference type="InterPro" id="IPR011010">
    <property type="entry name" value="DNA_brk_join_enz"/>
</dbReference>
<reference evidence="5 7" key="1">
    <citation type="submission" date="2023-07" db="EMBL/GenBank/DDBJ databases">
        <title>Sorghum-associated microbial communities from plants grown in Nebraska, USA.</title>
        <authorList>
            <person name="Schachtman D."/>
        </authorList>
    </citation>
    <scope>NUCLEOTIDE SEQUENCE</scope>
    <source>
        <strain evidence="5">DS1006</strain>
        <strain evidence="6 7">DS1016</strain>
    </source>
</reference>
<dbReference type="Proteomes" id="UP001230951">
    <property type="component" value="Unassembled WGS sequence"/>
</dbReference>
<comment type="similarity">
    <text evidence="1">Belongs to the 'phage' integrase family.</text>
</comment>
<dbReference type="InterPro" id="IPR013762">
    <property type="entry name" value="Integrase-like_cat_sf"/>
</dbReference>
<dbReference type="InterPro" id="IPR010998">
    <property type="entry name" value="Integrase_recombinase_N"/>
</dbReference>
<dbReference type="PANTHER" id="PTHR30349:SF41">
    <property type="entry name" value="INTEGRASE_RECOMBINASE PROTEIN MJ0367-RELATED"/>
    <property type="match status" value="1"/>
</dbReference>
<evidence type="ECO:0000256" key="1">
    <source>
        <dbReference type="ARBA" id="ARBA00008857"/>
    </source>
</evidence>
<evidence type="ECO:0000313" key="5">
    <source>
        <dbReference type="EMBL" id="MDP9907299.1"/>
    </source>
</evidence>
<evidence type="ECO:0000313" key="8">
    <source>
        <dbReference type="Proteomes" id="UP001242995"/>
    </source>
</evidence>
<protein>
    <submittedName>
        <fullName evidence="5">Integrase</fullName>
    </submittedName>
</protein>
<dbReference type="InterPro" id="IPR002104">
    <property type="entry name" value="Integrase_catalytic"/>
</dbReference>
<sequence>MSRYPLPLGTWGLIRTDRATARSWRARARYRDLDGQTRKIEARGPSAAAARRNLQIKLQKRQTQGNALIGATDQIRDLSEVYLAELERSDKASRTKDKYAFSVKKYILPGIGSVRIGETTPGVVDHFIRNVVDAAGPATARTCGAVLSSMFKIALRHDAVSINPVLGISIPRSRAAKPQALDREQFLDLRTKLIAWEQGSVLGRARSQELHQIADVLITTGLRPGELFALSWADIDLDADPPTVHVHATVIRTSTGGVTIQDHPKSEHGFRYVTVPPNLVASLRRRQLRQSSNTPANPLGLVFPSSTGTVCDPNNVGKTWRKAADDIGYPWVTFKTFRKANATLIARTMGAETAAYQAGHSKVSMTRKHYVEEYKEAIDTRAVLGAFDAANGGPGAPGKTGLEI</sequence>
<dbReference type="PROSITE" id="PS51898">
    <property type="entry name" value="TYR_RECOMBINASE"/>
    <property type="match status" value="1"/>
</dbReference>
<accession>A0AAW8DLX6</accession>
<evidence type="ECO:0000256" key="3">
    <source>
        <dbReference type="ARBA" id="ARBA00023172"/>
    </source>
</evidence>
<dbReference type="Gene3D" id="1.10.150.130">
    <property type="match status" value="1"/>
</dbReference>
<dbReference type="EMBL" id="JAUSTF010000015">
    <property type="protein sequence ID" value="MDQ0182770.1"/>
    <property type="molecule type" value="Genomic_DNA"/>
</dbReference>
<keyword evidence="2" id="KW-0238">DNA-binding</keyword>
<dbReference type="GO" id="GO:0003677">
    <property type="term" value="F:DNA binding"/>
    <property type="evidence" value="ECO:0007669"/>
    <property type="project" value="UniProtKB-KW"/>
</dbReference>
<dbReference type="GO" id="GO:0015074">
    <property type="term" value="P:DNA integration"/>
    <property type="evidence" value="ECO:0007669"/>
    <property type="project" value="InterPro"/>
</dbReference>
<evidence type="ECO:0000313" key="7">
    <source>
        <dbReference type="Proteomes" id="UP001230951"/>
    </source>
</evidence>
<dbReference type="Gene3D" id="1.10.443.10">
    <property type="entry name" value="Intergrase catalytic core"/>
    <property type="match status" value="1"/>
</dbReference>
<dbReference type="InterPro" id="IPR050090">
    <property type="entry name" value="Tyrosine_recombinase_XerCD"/>
</dbReference>
<feature type="domain" description="Tyr recombinase" evidence="4">
    <location>
        <begin position="176"/>
        <end position="383"/>
    </location>
</feature>
<dbReference type="Proteomes" id="UP001242995">
    <property type="component" value="Unassembled WGS sequence"/>
</dbReference>
<dbReference type="RefSeq" id="WP_306963939.1">
    <property type="nucleotide sequence ID" value="NZ_JAUSRG010000019.1"/>
</dbReference>
<evidence type="ECO:0000256" key="2">
    <source>
        <dbReference type="ARBA" id="ARBA00023125"/>
    </source>
</evidence>
<evidence type="ECO:0000259" key="4">
    <source>
        <dbReference type="PROSITE" id="PS51898"/>
    </source>
</evidence>
<dbReference type="EMBL" id="JAUSRG010000019">
    <property type="protein sequence ID" value="MDP9907299.1"/>
    <property type="molecule type" value="Genomic_DNA"/>
</dbReference>
<dbReference type="Pfam" id="PF00589">
    <property type="entry name" value="Phage_integrase"/>
    <property type="match status" value="1"/>
</dbReference>
<dbReference type="AlphaFoldDB" id="A0AAW8DLX6"/>
<dbReference type="PANTHER" id="PTHR30349">
    <property type="entry name" value="PHAGE INTEGRASE-RELATED"/>
    <property type="match status" value="1"/>
</dbReference>
<dbReference type="CDD" id="cd01189">
    <property type="entry name" value="INT_ICEBs1_C_like"/>
    <property type="match status" value="1"/>
</dbReference>
<dbReference type="SUPFAM" id="SSF56349">
    <property type="entry name" value="DNA breaking-rejoining enzymes"/>
    <property type="match status" value="1"/>
</dbReference>
<organism evidence="5 8">
    <name type="scientific">Arthrobacter bambusae</name>
    <dbReference type="NCBI Taxonomy" id="1338426"/>
    <lineage>
        <taxon>Bacteria</taxon>
        <taxon>Bacillati</taxon>
        <taxon>Actinomycetota</taxon>
        <taxon>Actinomycetes</taxon>
        <taxon>Micrococcales</taxon>
        <taxon>Micrococcaceae</taxon>
        <taxon>Arthrobacter</taxon>
    </lineage>
</organism>
<gene>
    <name evidence="5" type="ORF">J2S90_004290</name>
    <name evidence="6" type="ORF">J2S93_004226</name>
</gene>
<name>A0AAW8DLX6_9MICC</name>
<comment type="caution">
    <text evidence="5">The sequence shown here is derived from an EMBL/GenBank/DDBJ whole genome shotgun (WGS) entry which is preliminary data.</text>
</comment>
<keyword evidence="7" id="KW-1185">Reference proteome</keyword>